<feature type="chain" id="PRO_5046371174" description="DUF4139 domain-containing protein" evidence="1">
    <location>
        <begin position="20"/>
        <end position="447"/>
    </location>
</feature>
<dbReference type="RefSeq" id="WP_345971805.1">
    <property type="nucleotide sequence ID" value="NZ_CP147920.1"/>
</dbReference>
<reference evidence="2 3" key="1">
    <citation type="submission" date="2024-03" db="EMBL/GenBank/DDBJ databases">
        <title>Sulfurimonas sp. HSL3-1.</title>
        <authorList>
            <person name="Wang S."/>
        </authorList>
    </citation>
    <scope>NUCLEOTIDE SEQUENCE [LARGE SCALE GENOMIC DNA]</scope>
    <source>
        <strain evidence="2 3">HSL3-1</strain>
    </source>
</reference>
<organism evidence="2 3">
    <name type="scientific">Sulfurimonas diazotrophicus</name>
    <dbReference type="NCBI Taxonomy" id="3131939"/>
    <lineage>
        <taxon>Bacteria</taxon>
        <taxon>Pseudomonadati</taxon>
        <taxon>Campylobacterota</taxon>
        <taxon>Epsilonproteobacteria</taxon>
        <taxon>Campylobacterales</taxon>
        <taxon>Sulfurimonadaceae</taxon>
        <taxon>Sulfurimonas</taxon>
    </lineage>
</organism>
<evidence type="ECO:0000313" key="3">
    <source>
        <dbReference type="Proteomes" id="UP001447842"/>
    </source>
</evidence>
<name>A0ABZ3H8P0_9BACT</name>
<accession>A0ABZ3H8P0</accession>
<dbReference type="PANTHER" id="PTHR38075:SF1">
    <property type="entry name" value="DUF4139 DOMAIN-CONTAINING PROTEIN"/>
    <property type="match status" value="1"/>
</dbReference>
<keyword evidence="3" id="KW-1185">Reference proteome</keyword>
<proteinExistence type="predicted"/>
<sequence>MHPTRPLFLTLLASPLLFAATLSPASTETALVIYNAGIGLVHEKRQLTVEKGKQSIVYPGVATTVQTDAVSVKLPSGVTLYSQQYRFDKITLSKIIEANIGKRVRFKTGDAEHPGIGGGTLLAASPAVVRTDRGIESGINNEDFIFDAIPDTLIMKPSLVWNVEASKRIRGEMALDYLIGSIQWKSDYTLTMDGDKGDLTGWITVDNRSGKRFEDTKLHLLAGEINRAAQPRLYVGKVMMEAAAAPVAEQAVEGYHLYSVPFEVTLADNEKTQIRFIDRPSHALKRRYEVTMPAPLQSGAELKRPVSQFVDLEGFDIPLPAGTVRTYAETDGTTILLGESALDNTPKDETVTLRLGTNFDLVAKSTLETRKDEGSYWNVKVAYRLSNRSDSAKDVDVLVPGVSSDGKATIKSTLSYERRDGYTIRFSPTLKAGETKTWQVTYRSPKP</sequence>
<evidence type="ECO:0008006" key="4">
    <source>
        <dbReference type="Google" id="ProtNLM"/>
    </source>
</evidence>
<evidence type="ECO:0000313" key="2">
    <source>
        <dbReference type="EMBL" id="XAU13979.1"/>
    </source>
</evidence>
<evidence type="ECO:0000256" key="1">
    <source>
        <dbReference type="SAM" id="SignalP"/>
    </source>
</evidence>
<gene>
    <name evidence="2" type="ORF">WCY31_06880</name>
</gene>
<protein>
    <recommendedName>
        <fullName evidence="4">DUF4139 domain-containing protein</fullName>
    </recommendedName>
</protein>
<keyword evidence="1" id="KW-0732">Signal</keyword>
<dbReference type="EMBL" id="CP147920">
    <property type="protein sequence ID" value="XAU13979.1"/>
    <property type="molecule type" value="Genomic_DNA"/>
</dbReference>
<feature type="signal peptide" evidence="1">
    <location>
        <begin position="1"/>
        <end position="19"/>
    </location>
</feature>
<dbReference type="PANTHER" id="PTHR38075">
    <property type="entry name" value="DUF4139 DOMAIN-CONTAINING PROTEIN"/>
    <property type="match status" value="1"/>
</dbReference>
<dbReference type="Proteomes" id="UP001447842">
    <property type="component" value="Chromosome"/>
</dbReference>